<gene>
    <name evidence="5" type="ORF">ACFQZX_06170</name>
</gene>
<keyword evidence="3" id="KW-0274">FAD</keyword>
<accession>A0ABW3AQG1</accession>
<evidence type="ECO:0000313" key="5">
    <source>
        <dbReference type="EMBL" id="MFD0793195.1"/>
    </source>
</evidence>
<dbReference type="RefSeq" id="WP_377112640.1">
    <property type="nucleotide sequence ID" value="NZ_JBHTHZ010000003.1"/>
</dbReference>
<dbReference type="GO" id="GO:0004497">
    <property type="term" value="F:monooxygenase activity"/>
    <property type="evidence" value="ECO:0007669"/>
    <property type="project" value="UniProtKB-KW"/>
</dbReference>
<evidence type="ECO:0000256" key="2">
    <source>
        <dbReference type="ARBA" id="ARBA00022630"/>
    </source>
</evidence>
<dbReference type="InterPro" id="IPR050641">
    <property type="entry name" value="RIFMO-like"/>
</dbReference>
<dbReference type="Pfam" id="PF01494">
    <property type="entry name" value="FAD_binding_3"/>
    <property type="match status" value="1"/>
</dbReference>
<dbReference type="Gene3D" id="3.30.70.2450">
    <property type="match status" value="1"/>
</dbReference>
<keyword evidence="2" id="KW-0285">Flavoprotein</keyword>
<dbReference type="PRINTS" id="PR00420">
    <property type="entry name" value="RNGMNOXGNASE"/>
</dbReference>
<keyword evidence="5" id="KW-0503">Monooxygenase</keyword>
<dbReference type="PANTHER" id="PTHR43004:SF19">
    <property type="entry name" value="BINDING MONOOXYGENASE, PUTATIVE (JCVI)-RELATED"/>
    <property type="match status" value="1"/>
</dbReference>
<evidence type="ECO:0000259" key="4">
    <source>
        <dbReference type="Pfam" id="PF01494"/>
    </source>
</evidence>
<evidence type="ECO:0000313" key="6">
    <source>
        <dbReference type="Proteomes" id="UP001597010"/>
    </source>
</evidence>
<keyword evidence="6" id="KW-1185">Reference proteome</keyword>
<evidence type="ECO:0000256" key="1">
    <source>
        <dbReference type="ARBA" id="ARBA00001974"/>
    </source>
</evidence>
<keyword evidence="5" id="KW-0560">Oxidoreductase</keyword>
<evidence type="ECO:0000256" key="3">
    <source>
        <dbReference type="ARBA" id="ARBA00022827"/>
    </source>
</evidence>
<dbReference type="Proteomes" id="UP001597010">
    <property type="component" value="Unassembled WGS sequence"/>
</dbReference>
<sequence>MIATPQHTTVLIVGAGPSGLMMAAQLLRYGIQPVIIDNRQGPTNQSRALAVQARSVEIYRQMGIVDNVLSGGKRAKGLAYYQEGEQLVKFDLNQMGGNKTLFPFVLLYQQSKNERLLLDYLTQACCPVYWQTSLRSFKQNGTLYNAVLQNGDTAFELSCTYIIGADGAHSTVRKQLGLHFTGDTYEHQFYLADVQLYGEMDENVVSLFLNRKGFAGFFPLPEANSFRIVANLPDTLEGDDAPDLKKVLPFLQDVTRKDIAIDKVNWFTVYKLHHRMADKFSDGNCFLIGDAAHIHSPVGGQGMNTGLQDAYNLAWKLAAVINKQIQPGILKTYTEERMPVAKDLLNTTDRVFNIIMSRSWFSNLLKRYIAPQLLNLLWKADKMRDMFFERISQTGINYRGAKLSLGLGRHTHIKAGDRLPYLEIFDEKKQQKTDIHAWCSKPGFTLITFGDIPENYLFTLAKWITQDYNGLLNFFHLPFSKGNSKLFDTMQITPGTRKAIIVRPDMHIGYLNDTVDISMMNNYLRNVVGFIS</sequence>
<dbReference type="Gene3D" id="3.50.50.60">
    <property type="entry name" value="FAD/NAD(P)-binding domain"/>
    <property type="match status" value="1"/>
</dbReference>
<organism evidence="5 6">
    <name type="scientific">Mucilaginibacter litoreus</name>
    <dbReference type="NCBI Taxonomy" id="1048221"/>
    <lineage>
        <taxon>Bacteria</taxon>
        <taxon>Pseudomonadati</taxon>
        <taxon>Bacteroidota</taxon>
        <taxon>Sphingobacteriia</taxon>
        <taxon>Sphingobacteriales</taxon>
        <taxon>Sphingobacteriaceae</taxon>
        <taxon>Mucilaginibacter</taxon>
    </lineage>
</organism>
<dbReference type="SUPFAM" id="SSF51905">
    <property type="entry name" value="FAD/NAD(P)-binding domain"/>
    <property type="match status" value="1"/>
</dbReference>
<comment type="caution">
    <text evidence="5">The sequence shown here is derived from an EMBL/GenBank/DDBJ whole genome shotgun (WGS) entry which is preliminary data.</text>
</comment>
<dbReference type="InterPro" id="IPR036188">
    <property type="entry name" value="FAD/NAD-bd_sf"/>
</dbReference>
<dbReference type="InterPro" id="IPR002938">
    <property type="entry name" value="FAD-bd"/>
</dbReference>
<dbReference type="Gene3D" id="3.40.30.120">
    <property type="match status" value="1"/>
</dbReference>
<reference evidence="6" key="1">
    <citation type="journal article" date="2019" name="Int. J. Syst. Evol. Microbiol.">
        <title>The Global Catalogue of Microorganisms (GCM) 10K type strain sequencing project: providing services to taxonomists for standard genome sequencing and annotation.</title>
        <authorList>
            <consortium name="The Broad Institute Genomics Platform"/>
            <consortium name="The Broad Institute Genome Sequencing Center for Infectious Disease"/>
            <person name="Wu L."/>
            <person name="Ma J."/>
        </authorList>
    </citation>
    <scope>NUCLEOTIDE SEQUENCE [LARGE SCALE GENOMIC DNA]</scope>
    <source>
        <strain evidence="6">CCUG 61484</strain>
    </source>
</reference>
<name>A0ABW3AQG1_9SPHI</name>
<dbReference type="EMBL" id="JBHTHZ010000003">
    <property type="protein sequence ID" value="MFD0793195.1"/>
    <property type="molecule type" value="Genomic_DNA"/>
</dbReference>
<protein>
    <submittedName>
        <fullName evidence="5">FAD-dependent monooxygenase</fullName>
    </submittedName>
</protein>
<comment type="cofactor">
    <cofactor evidence="1">
        <name>FAD</name>
        <dbReference type="ChEBI" id="CHEBI:57692"/>
    </cofactor>
</comment>
<proteinExistence type="predicted"/>
<dbReference type="PANTHER" id="PTHR43004">
    <property type="entry name" value="TRK SYSTEM POTASSIUM UPTAKE PROTEIN"/>
    <property type="match status" value="1"/>
</dbReference>
<feature type="domain" description="FAD-binding" evidence="4">
    <location>
        <begin position="8"/>
        <end position="346"/>
    </location>
</feature>